<dbReference type="InterPro" id="IPR036237">
    <property type="entry name" value="Xyl_isomerase-like_sf"/>
</dbReference>
<proteinExistence type="predicted"/>
<keyword evidence="2" id="KW-0413">Isomerase</keyword>
<dbReference type="Pfam" id="PF01261">
    <property type="entry name" value="AP_endonuc_2"/>
    <property type="match status" value="1"/>
</dbReference>
<dbReference type="Proteomes" id="UP000446866">
    <property type="component" value="Unassembled WGS sequence"/>
</dbReference>
<reference evidence="2 3" key="1">
    <citation type="submission" date="2018-08" db="EMBL/GenBank/DDBJ databases">
        <title>Murine metabolic-syndrome-specific gut microbial biobank.</title>
        <authorList>
            <person name="Liu C."/>
        </authorList>
    </citation>
    <scope>NUCLEOTIDE SEQUENCE [LARGE SCALE GENOMIC DNA]</scope>
    <source>
        <strain evidence="2 3">28</strain>
    </source>
</reference>
<dbReference type="Gene3D" id="3.20.20.150">
    <property type="entry name" value="Divalent-metal-dependent TIM barrel enzymes"/>
    <property type="match status" value="1"/>
</dbReference>
<name>A0A845QHM1_9FIRM</name>
<dbReference type="RefSeq" id="WP_160201928.1">
    <property type="nucleotide sequence ID" value="NZ_QXWK01000014.1"/>
</dbReference>
<evidence type="ECO:0000259" key="1">
    <source>
        <dbReference type="Pfam" id="PF01261"/>
    </source>
</evidence>
<sequence length="255" mass="29239">MKDKICIATFSENAAAVIAKYGLGIELNDICISEALDAEQEENTISSMKKEISDSQAKTVIMHGPFTEIIPASIDHRAVELGLTRLEEAYSMCRRLGVNRMVVHSGYQPLLYFKEWHHEKSLYFWKKFLEDKPEDFTIYIENVFEDEPYMMKQLLEELDDPRARICLDVGHANVCTLPEYDIFDWLSVLGPYIGHFHLHNNDGMADSHGPVHQGAMDMKKVLQEIARHCGQDVTMTIESRQCAESAAWLCQYFRA</sequence>
<dbReference type="EMBL" id="QXWK01000014">
    <property type="protein sequence ID" value="NBH61642.1"/>
    <property type="molecule type" value="Genomic_DNA"/>
</dbReference>
<gene>
    <name evidence="2" type="ORF">D0435_08260</name>
</gene>
<keyword evidence="3" id="KW-1185">Reference proteome</keyword>
<evidence type="ECO:0000313" key="2">
    <source>
        <dbReference type="EMBL" id="NBH61642.1"/>
    </source>
</evidence>
<dbReference type="AlphaFoldDB" id="A0A845QHM1"/>
<protein>
    <submittedName>
        <fullName evidence="2">Sugar phosphate isomerase/epimerase</fullName>
    </submittedName>
</protein>
<accession>A0A845QHM1</accession>
<dbReference type="InterPro" id="IPR050312">
    <property type="entry name" value="IolE/XylAMocC-like"/>
</dbReference>
<dbReference type="SUPFAM" id="SSF51658">
    <property type="entry name" value="Xylose isomerase-like"/>
    <property type="match status" value="1"/>
</dbReference>
<dbReference type="PANTHER" id="PTHR12110">
    <property type="entry name" value="HYDROXYPYRUVATE ISOMERASE"/>
    <property type="match status" value="1"/>
</dbReference>
<feature type="domain" description="Xylose isomerase-like TIM barrel" evidence="1">
    <location>
        <begin position="39"/>
        <end position="249"/>
    </location>
</feature>
<evidence type="ECO:0000313" key="3">
    <source>
        <dbReference type="Proteomes" id="UP000446866"/>
    </source>
</evidence>
<organism evidence="2 3">
    <name type="scientific">Anaerotruncus colihominis</name>
    <dbReference type="NCBI Taxonomy" id="169435"/>
    <lineage>
        <taxon>Bacteria</taxon>
        <taxon>Bacillati</taxon>
        <taxon>Bacillota</taxon>
        <taxon>Clostridia</taxon>
        <taxon>Eubacteriales</taxon>
        <taxon>Oscillospiraceae</taxon>
        <taxon>Anaerotruncus</taxon>
    </lineage>
</organism>
<dbReference type="GO" id="GO:0016853">
    <property type="term" value="F:isomerase activity"/>
    <property type="evidence" value="ECO:0007669"/>
    <property type="project" value="UniProtKB-KW"/>
</dbReference>
<comment type="caution">
    <text evidence="2">The sequence shown here is derived from an EMBL/GenBank/DDBJ whole genome shotgun (WGS) entry which is preliminary data.</text>
</comment>
<dbReference type="InterPro" id="IPR013022">
    <property type="entry name" value="Xyl_isomerase-like_TIM-brl"/>
</dbReference>